<dbReference type="PANTHER" id="PTHR34418">
    <property type="entry name" value="NUCLEAR PORE COMPLEX PROTEIN NUP214 ISOFORM X1"/>
    <property type="match status" value="1"/>
</dbReference>
<dbReference type="InterPro" id="IPR044694">
    <property type="entry name" value="NUP214"/>
</dbReference>
<feature type="compositionally biased region" description="Polar residues" evidence="1">
    <location>
        <begin position="537"/>
        <end position="560"/>
    </location>
</feature>
<feature type="region of interest" description="Disordered" evidence="1">
    <location>
        <begin position="1216"/>
        <end position="1254"/>
    </location>
</feature>
<evidence type="ECO:0000313" key="3">
    <source>
        <dbReference type="Proteomes" id="UP000825729"/>
    </source>
</evidence>
<sequence>MSETKEDPDSLVTPEEEKEGNVVDSTDFVFRKIGESILLKSHEAEFALENAPLQALAVSERFRLLFFAHSGGFCVVKTRDAIDSAKEIKENGKKSCLQEVSVVDVSIGQVSLLALSTDSSTLAACVGGNSLFFSVASLLNKVHEPSSSCSVGESSHVKDLRWRKDTEHSFVVLSSHGKLYRGELGGPLVDVLDDVDAVDWGMSGELVVAAKGSVLSFFSSEFRELGRMSLLFQSWIGDADPRSTVRVDSIKWVRHDSIVVGCVQLTEDGNEEGYMVQVITDKQCDFAKASCNPVVLSFTELFAYVVDDIVPAGGPCLLMCYLERWELALTANRKNTDQHIVSLGWSLGDSHGEAALVEFRQDKDLPRIELPDNGDDNLIMGLGVDKASVYEQIEFVRSTEERKQLSPYCILMCLTSDGKLVMFHVARVSDTTKPPQVFSEPKTDTSETMPLGGAVSKITPETSKDEVEAGLLEPLQVLSVPKTDTSAVVPLGSELAEIAPETSQHEVEAVVADGQLRRMDETVVQKHKYDTLPKSHVQVTGPSSNLEKNTIKSSGVDQSGSNFVKKESQIPAWTGKAQNNFTFNQPFSIVAPKSHEGTNGSAGAIRSNSFQNVSSGLKSTGNLPLGDGFSLKDLNSSTNETVTAAQSTVHDVVKNEMSKSSSGTADISSFQGVPFGLQSSGNLLLSNSKGSKLSSFASTGSAFGFGHKNAVGATESHKPTSGKVLGSKEPISGTMASILSSSRATQEEQRRVSSGVLQKAAFVPSVHTSVIAKPHGSKGNVMLHQKTHLSNDEPELSKSFHNVNDMVKELDILLAHIEEEGGFRDACTIFLESSVIKLEEGLEMISERCRNCKNTIAEQARDIQQLQDNTLQLLARKIYVDGLLKQATDKQYWELWNRQKLNPEFETKQRQIDSLHQTLINQLIELERHFNMLELKRFGDSERVTMGRRTFCRSLKSSREVESLHSLHNTVMSQLAVAEQLSECLSRQMSMLKVESPPSKRKNVTKELFESIGLPYDVADNFVSPVAKRTCNDPGILEKTMPSSFSNTKEPSRRSLLSALKGTEPETSRRRRDSLGMNLTSFEPQKTTVKRMTLEKRRLGREDTLSFRKSHDIFDAHIEEDSSVVHTIDQNKTRHSSFSLSAKKELKDRHQSEEIMNLNPPVQASESSSPSLFKWAKDQSGVPHFETPKSASLHDVQRAQLPISSLGSFGLVNSWEQTNFGGRQDTEPPHGGKSNPSPAQTSAISQAESQKFGSPANQALIRTTSRISPLNTSIPDNAADEKPYISGISNINIGENLQMLASASGVPVSDLSPESSTSQSLSKLSESSSTVPKATKSFEAKDANQEMPTAKVSSSTVSRIPFSFPTSQSSSSTSSHFSSLSSSVTLSPLPESATPSSSTTSISSNSLQQSPTAFKPTKDVSQTSPILMSSTPLLSSKLGSSSVATTSFLFSTQLVSSTSSSSSFSSSSPSVVEQQLSTVSPSVLQPENVESGVSSENKAPLKSFSVSASSPASISTIGTPNVPSSSQLEPHSEHKQTSLVANSSEALARNSSGNTTSSFTVTLGPSTFGSASNTSSHSQPGITSMTKVQLPASPLTTQADLKNETSDVAISQEDEMEEEASEASTSLNLGALGGFGLGEAPASSGPKPNPFGGSFSTTSSSNAASFSLTVPSGELFRPASFSFPSLSPPQPSQSPNQSGFSGGFGSGTGAQPGASGFGQPAQIGAGQQALGSVLGAFGQSRQLGPGLPVAGFASSSGFGGGFSKAGTGGFASLSTSSGGFAGLSPAGGVGGFAGAAAGGGGFAGAAAGGGGFAGAAGGGGGFAGAAGGGGGFVGAAAGVGGFAAAASSGGAVSPTGGFSAFGSMPGGGGFSSFGAGNNMATGKPSELFTMMRK</sequence>
<evidence type="ECO:0008006" key="4">
    <source>
        <dbReference type="Google" id="ProtNLM"/>
    </source>
</evidence>
<feature type="region of interest" description="Disordered" evidence="1">
    <location>
        <begin position="1306"/>
        <end position="1355"/>
    </location>
</feature>
<dbReference type="GO" id="GO:0006405">
    <property type="term" value="P:RNA export from nucleus"/>
    <property type="evidence" value="ECO:0007669"/>
    <property type="project" value="InterPro"/>
</dbReference>
<evidence type="ECO:0000256" key="1">
    <source>
        <dbReference type="SAM" id="MobiDB-lite"/>
    </source>
</evidence>
<feature type="region of interest" description="Disordered" evidence="1">
    <location>
        <begin position="1510"/>
        <end position="1539"/>
    </location>
</feature>
<feature type="compositionally biased region" description="Low complexity" evidence="1">
    <location>
        <begin position="1711"/>
        <end position="1722"/>
    </location>
</feature>
<feature type="region of interest" description="Disordered" evidence="1">
    <location>
        <begin position="1034"/>
        <end position="1072"/>
    </location>
</feature>
<name>A0AAV7FFZ0_ARIFI</name>
<accession>A0AAV7FFZ0</accession>
<dbReference type="GO" id="GO:0017056">
    <property type="term" value="F:structural constituent of nuclear pore"/>
    <property type="evidence" value="ECO:0007669"/>
    <property type="project" value="InterPro"/>
</dbReference>
<feature type="region of interest" description="Disordered" evidence="1">
    <location>
        <begin position="1681"/>
        <end position="1722"/>
    </location>
</feature>
<feature type="compositionally biased region" description="Low complexity" evidence="1">
    <location>
        <begin position="1384"/>
        <end position="1412"/>
    </location>
</feature>
<feature type="compositionally biased region" description="Polar residues" evidence="1">
    <location>
        <begin position="1516"/>
        <end position="1529"/>
    </location>
</feature>
<proteinExistence type="predicted"/>
<comment type="caution">
    <text evidence="2">The sequence shown here is derived from an EMBL/GenBank/DDBJ whole genome shotgun (WGS) entry which is preliminary data.</text>
</comment>
<gene>
    <name evidence="2" type="ORF">H6P81_003046</name>
</gene>
<keyword evidence="3" id="KW-1185">Reference proteome</keyword>
<reference evidence="2 3" key="1">
    <citation type="submission" date="2021-07" db="EMBL/GenBank/DDBJ databases">
        <title>The Aristolochia fimbriata genome: insights into angiosperm evolution, floral development and chemical biosynthesis.</title>
        <authorList>
            <person name="Jiao Y."/>
        </authorList>
    </citation>
    <scope>NUCLEOTIDE SEQUENCE [LARGE SCALE GENOMIC DNA]</scope>
    <source>
        <strain evidence="2">IBCAS-2021</strain>
        <tissue evidence="2">Leaf</tissue>
    </source>
</reference>
<feature type="region of interest" description="Disordered" evidence="1">
    <location>
        <begin position="1384"/>
        <end position="1423"/>
    </location>
</feature>
<organism evidence="2 3">
    <name type="scientific">Aristolochia fimbriata</name>
    <name type="common">White veined hardy Dutchman's pipe vine</name>
    <dbReference type="NCBI Taxonomy" id="158543"/>
    <lineage>
        <taxon>Eukaryota</taxon>
        <taxon>Viridiplantae</taxon>
        <taxon>Streptophyta</taxon>
        <taxon>Embryophyta</taxon>
        <taxon>Tracheophyta</taxon>
        <taxon>Spermatophyta</taxon>
        <taxon>Magnoliopsida</taxon>
        <taxon>Magnoliidae</taxon>
        <taxon>Piperales</taxon>
        <taxon>Aristolochiaceae</taxon>
        <taxon>Aristolochia</taxon>
    </lineage>
</organism>
<feature type="region of interest" description="Disordered" evidence="1">
    <location>
        <begin position="1638"/>
        <end position="1658"/>
    </location>
</feature>
<dbReference type="PANTHER" id="PTHR34418:SF3">
    <property type="entry name" value="NUCLEAR PORE COMPLEX PROTEIN NUP214"/>
    <property type="match status" value="1"/>
</dbReference>
<dbReference type="EMBL" id="JAINDJ010000002">
    <property type="protein sequence ID" value="KAG9458538.1"/>
    <property type="molecule type" value="Genomic_DNA"/>
</dbReference>
<feature type="region of interest" description="Disordered" evidence="1">
    <location>
        <begin position="1"/>
        <end position="20"/>
    </location>
</feature>
<dbReference type="Proteomes" id="UP000825729">
    <property type="component" value="Unassembled WGS sequence"/>
</dbReference>
<feature type="compositionally biased region" description="Polar residues" evidence="1">
    <location>
        <begin position="1234"/>
        <end position="1254"/>
    </location>
</feature>
<feature type="compositionally biased region" description="Low complexity" evidence="1">
    <location>
        <begin position="1309"/>
        <end position="1329"/>
    </location>
</feature>
<feature type="compositionally biased region" description="Gly residues" evidence="1">
    <location>
        <begin position="1700"/>
        <end position="1710"/>
    </location>
</feature>
<feature type="region of interest" description="Disordered" evidence="1">
    <location>
        <begin position="432"/>
        <end position="452"/>
    </location>
</feature>
<evidence type="ECO:0000313" key="2">
    <source>
        <dbReference type="EMBL" id="KAG9458538.1"/>
    </source>
</evidence>
<feature type="region of interest" description="Disordered" evidence="1">
    <location>
        <begin position="535"/>
        <end position="560"/>
    </location>
</feature>
<dbReference type="SUPFAM" id="SSF117289">
    <property type="entry name" value="Nucleoporin domain"/>
    <property type="match status" value="1"/>
</dbReference>
<protein>
    <recommendedName>
        <fullName evidence="4">Nuclear pore complex protein NUP214</fullName>
    </recommendedName>
</protein>